<accession>A0A2N9H981</accession>
<evidence type="ECO:0000313" key="2">
    <source>
        <dbReference type="EMBL" id="SPD08465.1"/>
    </source>
</evidence>
<dbReference type="AlphaFoldDB" id="A0A2N9H981"/>
<organism evidence="2">
    <name type="scientific">Fagus sylvatica</name>
    <name type="common">Beechnut</name>
    <dbReference type="NCBI Taxonomy" id="28930"/>
    <lineage>
        <taxon>Eukaryota</taxon>
        <taxon>Viridiplantae</taxon>
        <taxon>Streptophyta</taxon>
        <taxon>Embryophyta</taxon>
        <taxon>Tracheophyta</taxon>
        <taxon>Spermatophyta</taxon>
        <taxon>Magnoliopsida</taxon>
        <taxon>eudicotyledons</taxon>
        <taxon>Gunneridae</taxon>
        <taxon>Pentapetalae</taxon>
        <taxon>rosids</taxon>
        <taxon>fabids</taxon>
        <taxon>Fagales</taxon>
        <taxon>Fagaceae</taxon>
        <taxon>Fagus</taxon>
    </lineage>
</organism>
<sequence length="149" mass="16490">MSTAHITSNGEAKPPSKLTSSASFKAWTKKPNPANAPAGVINRAGSEVDDIITLLHGFNPVRVELNCLENDLRGDDEGIRTIEKGKDVAVHQVSDEYDDDNGPPSGFKRYRDFDDLPMDVDAGQDNDDEMDSLDSDYDDYDDRNLRIDD</sequence>
<feature type="region of interest" description="Disordered" evidence="1">
    <location>
        <begin position="93"/>
        <end position="149"/>
    </location>
</feature>
<protein>
    <submittedName>
        <fullName evidence="2">Uncharacterized protein</fullName>
    </submittedName>
</protein>
<dbReference type="EMBL" id="OIVN01003053">
    <property type="protein sequence ID" value="SPD08465.1"/>
    <property type="molecule type" value="Genomic_DNA"/>
</dbReference>
<reference evidence="2" key="1">
    <citation type="submission" date="2018-02" db="EMBL/GenBank/DDBJ databases">
        <authorList>
            <person name="Cohen D.B."/>
            <person name="Kent A.D."/>
        </authorList>
    </citation>
    <scope>NUCLEOTIDE SEQUENCE</scope>
</reference>
<feature type="compositionally biased region" description="Acidic residues" evidence="1">
    <location>
        <begin position="115"/>
        <end position="141"/>
    </location>
</feature>
<name>A0A2N9H981_FAGSY</name>
<evidence type="ECO:0000256" key="1">
    <source>
        <dbReference type="SAM" id="MobiDB-lite"/>
    </source>
</evidence>
<feature type="compositionally biased region" description="Polar residues" evidence="1">
    <location>
        <begin position="1"/>
        <end position="10"/>
    </location>
</feature>
<gene>
    <name evidence="2" type="ORF">FSB_LOCUS36347</name>
</gene>
<proteinExistence type="predicted"/>
<feature type="region of interest" description="Disordered" evidence="1">
    <location>
        <begin position="1"/>
        <end position="40"/>
    </location>
</feature>